<dbReference type="EMBL" id="CACQ02004398">
    <property type="protein sequence ID" value="CCF40948.1"/>
    <property type="molecule type" value="Genomic_DNA"/>
</dbReference>
<dbReference type="eggNOG" id="ENOG502T6ZE">
    <property type="taxonomic scope" value="Eukaryota"/>
</dbReference>
<feature type="non-terminal residue" evidence="2">
    <location>
        <position position="56"/>
    </location>
</feature>
<proteinExistence type="predicted"/>
<feature type="compositionally biased region" description="Low complexity" evidence="1">
    <location>
        <begin position="16"/>
        <end position="35"/>
    </location>
</feature>
<dbReference type="AlphaFoldDB" id="H1VL45"/>
<name>H1VL45_COLHI</name>
<accession>H1VL45</accession>
<evidence type="ECO:0000313" key="3">
    <source>
        <dbReference type="Proteomes" id="UP000007174"/>
    </source>
</evidence>
<organism evidence="2 3">
    <name type="scientific">Colletotrichum higginsianum (strain IMI 349063)</name>
    <name type="common">Crucifer anthracnose fungus</name>
    <dbReference type="NCBI Taxonomy" id="759273"/>
    <lineage>
        <taxon>Eukaryota</taxon>
        <taxon>Fungi</taxon>
        <taxon>Dikarya</taxon>
        <taxon>Ascomycota</taxon>
        <taxon>Pezizomycotina</taxon>
        <taxon>Sordariomycetes</taxon>
        <taxon>Hypocreomycetidae</taxon>
        <taxon>Glomerellales</taxon>
        <taxon>Glomerellaceae</taxon>
        <taxon>Colletotrichum</taxon>
        <taxon>Colletotrichum destructivum species complex</taxon>
    </lineage>
</organism>
<dbReference type="Proteomes" id="UP000007174">
    <property type="component" value="Unassembled WGS sequence"/>
</dbReference>
<sequence>MPSHTTNFDVARPKSSRAGSDASSSISTDSFTTRRAVSTDSPRPSKRKSSNSQTVN</sequence>
<gene>
    <name evidence="2" type="ORF">CH063_11378</name>
</gene>
<feature type="region of interest" description="Disordered" evidence="1">
    <location>
        <begin position="1"/>
        <end position="56"/>
    </location>
</feature>
<evidence type="ECO:0000313" key="2">
    <source>
        <dbReference type="EMBL" id="CCF40948.1"/>
    </source>
</evidence>
<reference evidence="3" key="1">
    <citation type="journal article" date="2012" name="Nat. Genet.">
        <title>Lifestyle transitions in plant pathogenic Colletotrichum fungi deciphered by genome and transcriptome analyses.</title>
        <authorList>
            <person name="O'Connell R.J."/>
            <person name="Thon M.R."/>
            <person name="Hacquard S."/>
            <person name="Amyotte S.G."/>
            <person name="Kleemann J."/>
            <person name="Torres M.F."/>
            <person name="Damm U."/>
            <person name="Buiate E.A."/>
            <person name="Epstein L."/>
            <person name="Alkan N."/>
            <person name="Altmueller J."/>
            <person name="Alvarado-Balderrama L."/>
            <person name="Bauser C.A."/>
            <person name="Becker C."/>
            <person name="Birren B.W."/>
            <person name="Chen Z."/>
            <person name="Choi J."/>
            <person name="Crouch J.A."/>
            <person name="Duvick J.P."/>
            <person name="Farman M.A."/>
            <person name="Gan P."/>
            <person name="Heiman D."/>
            <person name="Henrissat B."/>
            <person name="Howard R.J."/>
            <person name="Kabbage M."/>
            <person name="Koch C."/>
            <person name="Kracher B."/>
            <person name="Kubo Y."/>
            <person name="Law A.D."/>
            <person name="Lebrun M.-H."/>
            <person name="Lee Y.-H."/>
            <person name="Miyara I."/>
            <person name="Moore N."/>
            <person name="Neumann U."/>
            <person name="Nordstroem K."/>
            <person name="Panaccione D.G."/>
            <person name="Panstruga R."/>
            <person name="Place M."/>
            <person name="Proctor R.H."/>
            <person name="Prusky D."/>
            <person name="Rech G."/>
            <person name="Reinhardt R."/>
            <person name="Rollins J.A."/>
            <person name="Rounsley S."/>
            <person name="Schardl C.L."/>
            <person name="Schwartz D.C."/>
            <person name="Shenoy N."/>
            <person name="Shirasu K."/>
            <person name="Sikhakolli U.R."/>
            <person name="Stueber K."/>
            <person name="Sukno S.A."/>
            <person name="Sweigard J.A."/>
            <person name="Takano Y."/>
            <person name="Takahara H."/>
            <person name="Trail F."/>
            <person name="van der Does H.C."/>
            <person name="Voll L.M."/>
            <person name="Will I."/>
            <person name="Young S."/>
            <person name="Zeng Q."/>
            <person name="Zhang J."/>
            <person name="Zhou S."/>
            <person name="Dickman M.B."/>
            <person name="Schulze-Lefert P."/>
            <person name="Ver Loren van Themaat E."/>
            <person name="Ma L.-J."/>
            <person name="Vaillancourt L.J."/>
        </authorList>
    </citation>
    <scope>NUCLEOTIDE SEQUENCE [LARGE SCALE GENOMIC DNA]</scope>
    <source>
        <strain evidence="3">IMI 349063</strain>
    </source>
</reference>
<evidence type="ECO:0000256" key="1">
    <source>
        <dbReference type="SAM" id="MobiDB-lite"/>
    </source>
</evidence>
<dbReference type="HOGENOM" id="CLU_3019817_0_0_1"/>
<protein>
    <submittedName>
        <fullName evidence="2">Uncharacterized protein</fullName>
    </submittedName>
</protein>